<dbReference type="Gene3D" id="3.40.50.720">
    <property type="entry name" value="NAD(P)-binding Rossmann-like Domain"/>
    <property type="match status" value="1"/>
</dbReference>
<dbReference type="PANTHER" id="PTHR42760:SF133">
    <property type="entry name" value="3-OXOACYL-[ACYL-CARRIER-PROTEIN] REDUCTASE"/>
    <property type="match status" value="1"/>
</dbReference>
<sequence>MTGGGQGIGREMARQFGASGAVVVVADLNGANAEGVAAEVQKEGGRALGLKVDVSDETSVNLMVDEVVKAFGRVDVLVNNAAIFATLDKRKFFDIPTAEWDTVMRVNVNGCFFASRAVVPAMRAQGWGRIINVGSTAVTRGVGNYLHYVTSKSAMIGFTASMSRELGEFGINVNCVRLGPTATEVDRTHNPTTDLRSSQMAQQCIKAGLQPPDIIGAFMFLASPASRMITGQTIAVDAGYTHNG</sequence>
<protein>
    <submittedName>
        <fullName evidence="3">SDR family oxidoreductase</fullName>
    </submittedName>
</protein>
<dbReference type="InterPro" id="IPR020904">
    <property type="entry name" value="Sc_DH/Rdtase_CS"/>
</dbReference>
<evidence type="ECO:0000256" key="1">
    <source>
        <dbReference type="ARBA" id="ARBA00006484"/>
    </source>
</evidence>
<dbReference type="PRINTS" id="PR00080">
    <property type="entry name" value="SDRFAMILY"/>
</dbReference>
<dbReference type="FunFam" id="3.40.50.720:FF:000084">
    <property type="entry name" value="Short-chain dehydrogenase reductase"/>
    <property type="match status" value="1"/>
</dbReference>
<accession>A0A850QGB2</accession>
<name>A0A850QGB2_9RHOB</name>
<dbReference type="PRINTS" id="PR00081">
    <property type="entry name" value="GDHRDH"/>
</dbReference>
<proteinExistence type="inferred from homology"/>
<dbReference type="Pfam" id="PF13561">
    <property type="entry name" value="adh_short_C2"/>
    <property type="match status" value="1"/>
</dbReference>
<organism evidence="3 4">
    <name type="scientific">Donghicola mangrovi</name>
    <dbReference type="NCBI Taxonomy" id="2729614"/>
    <lineage>
        <taxon>Bacteria</taxon>
        <taxon>Pseudomonadati</taxon>
        <taxon>Pseudomonadota</taxon>
        <taxon>Alphaproteobacteria</taxon>
        <taxon>Rhodobacterales</taxon>
        <taxon>Roseobacteraceae</taxon>
        <taxon>Donghicola</taxon>
    </lineage>
</organism>
<comment type="similarity">
    <text evidence="1">Belongs to the short-chain dehydrogenases/reductases (SDR) family.</text>
</comment>
<dbReference type="AlphaFoldDB" id="A0A850QGB2"/>
<evidence type="ECO:0000256" key="2">
    <source>
        <dbReference type="ARBA" id="ARBA00023002"/>
    </source>
</evidence>
<evidence type="ECO:0000313" key="4">
    <source>
        <dbReference type="Proteomes" id="UP000592216"/>
    </source>
</evidence>
<comment type="caution">
    <text evidence="3">The sequence shown here is derived from an EMBL/GenBank/DDBJ whole genome shotgun (WGS) entry which is preliminary data.</text>
</comment>
<dbReference type="PANTHER" id="PTHR42760">
    <property type="entry name" value="SHORT-CHAIN DEHYDROGENASES/REDUCTASES FAMILY MEMBER"/>
    <property type="match status" value="1"/>
</dbReference>
<dbReference type="InterPro" id="IPR036291">
    <property type="entry name" value="NAD(P)-bd_dom_sf"/>
</dbReference>
<reference evidence="3 4" key="1">
    <citation type="submission" date="2020-04" db="EMBL/GenBank/DDBJ databases">
        <title>Donghicola sp., a member of the Rhodobacteraceae family isolated from mangrove forest in Thailand.</title>
        <authorList>
            <person name="Charoenyingcharoen P."/>
            <person name="Yukphan P."/>
        </authorList>
    </citation>
    <scope>NUCLEOTIDE SEQUENCE [LARGE SCALE GENOMIC DNA]</scope>
    <source>
        <strain evidence="3 4">B5-SW-15</strain>
    </source>
</reference>
<dbReference type="Proteomes" id="UP000592216">
    <property type="component" value="Unassembled WGS sequence"/>
</dbReference>
<dbReference type="PROSITE" id="PS00061">
    <property type="entry name" value="ADH_SHORT"/>
    <property type="match status" value="1"/>
</dbReference>
<evidence type="ECO:0000313" key="3">
    <source>
        <dbReference type="EMBL" id="NVO25415.1"/>
    </source>
</evidence>
<dbReference type="CDD" id="cd05233">
    <property type="entry name" value="SDR_c"/>
    <property type="match status" value="1"/>
</dbReference>
<dbReference type="EMBL" id="JABCJE010000015">
    <property type="protein sequence ID" value="NVO25415.1"/>
    <property type="molecule type" value="Genomic_DNA"/>
</dbReference>
<keyword evidence="2" id="KW-0560">Oxidoreductase</keyword>
<dbReference type="GO" id="GO:0006633">
    <property type="term" value="P:fatty acid biosynthetic process"/>
    <property type="evidence" value="ECO:0007669"/>
    <property type="project" value="TreeGrafter"/>
</dbReference>
<dbReference type="InterPro" id="IPR002347">
    <property type="entry name" value="SDR_fam"/>
</dbReference>
<dbReference type="SUPFAM" id="SSF51735">
    <property type="entry name" value="NAD(P)-binding Rossmann-fold domains"/>
    <property type="match status" value="1"/>
</dbReference>
<dbReference type="GO" id="GO:0048038">
    <property type="term" value="F:quinone binding"/>
    <property type="evidence" value="ECO:0007669"/>
    <property type="project" value="TreeGrafter"/>
</dbReference>
<gene>
    <name evidence="3" type="ORF">HJ536_18825</name>
</gene>
<dbReference type="GO" id="GO:0016616">
    <property type="term" value="F:oxidoreductase activity, acting on the CH-OH group of donors, NAD or NADP as acceptor"/>
    <property type="evidence" value="ECO:0007669"/>
    <property type="project" value="TreeGrafter"/>
</dbReference>